<organism evidence="2 3">
    <name type="scientific">Euphydryas editha</name>
    <name type="common">Edith's checkerspot</name>
    <dbReference type="NCBI Taxonomy" id="104508"/>
    <lineage>
        <taxon>Eukaryota</taxon>
        <taxon>Metazoa</taxon>
        <taxon>Ecdysozoa</taxon>
        <taxon>Arthropoda</taxon>
        <taxon>Hexapoda</taxon>
        <taxon>Insecta</taxon>
        <taxon>Pterygota</taxon>
        <taxon>Neoptera</taxon>
        <taxon>Endopterygota</taxon>
        <taxon>Lepidoptera</taxon>
        <taxon>Glossata</taxon>
        <taxon>Ditrysia</taxon>
        <taxon>Papilionoidea</taxon>
        <taxon>Nymphalidae</taxon>
        <taxon>Nymphalinae</taxon>
        <taxon>Euphydryas</taxon>
    </lineage>
</organism>
<gene>
    <name evidence="2" type="ORF">EEDITHA_LOCUS10900</name>
</gene>
<dbReference type="AlphaFoldDB" id="A0AAU9UBZ6"/>
<accession>A0AAU9UBZ6</accession>
<keyword evidence="3" id="KW-1185">Reference proteome</keyword>
<evidence type="ECO:0000313" key="3">
    <source>
        <dbReference type="Proteomes" id="UP001153954"/>
    </source>
</evidence>
<evidence type="ECO:0000313" key="2">
    <source>
        <dbReference type="EMBL" id="CAH2095451.1"/>
    </source>
</evidence>
<feature type="compositionally biased region" description="Low complexity" evidence="1">
    <location>
        <begin position="67"/>
        <end position="83"/>
    </location>
</feature>
<feature type="region of interest" description="Disordered" evidence="1">
    <location>
        <begin position="1"/>
        <end position="83"/>
    </location>
</feature>
<comment type="caution">
    <text evidence="2">The sequence shown here is derived from an EMBL/GenBank/DDBJ whole genome shotgun (WGS) entry which is preliminary data.</text>
</comment>
<proteinExistence type="predicted"/>
<reference evidence="2" key="1">
    <citation type="submission" date="2022-03" db="EMBL/GenBank/DDBJ databases">
        <authorList>
            <person name="Tunstrom K."/>
        </authorList>
    </citation>
    <scope>NUCLEOTIDE SEQUENCE</scope>
</reference>
<sequence length="83" mass="8296">MKNAPLRRASELEHGKNIGAVIALPRPAPRPLSPVGLDLTGQNSNDSGGSGGAGRASTPHLRPTPSPTGSSGSRSMSPAVGEC</sequence>
<dbReference type="EMBL" id="CAKOGL010000015">
    <property type="protein sequence ID" value="CAH2095451.1"/>
    <property type="molecule type" value="Genomic_DNA"/>
</dbReference>
<evidence type="ECO:0000256" key="1">
    <source>
        <dbReference type="SAM" id="MobiDB-lite"/>
    </source>
</evidence>
<protein>
    <submittedName>
        <fullName evidence="2">Uncharacterized protein</fullName>
    </submittedName>
</protein>
<dbReference type="Proteomes" id="UP001153954">
    <property type="component" value="Unassembled WGS sequence"/>
</dbReference>
<name>A0AAU9UBZ6_EUPED</name>